<feature type="domain" description="DUF3347" evidence="2">
    <location>
        <begin position="37"/>
        <end position="108"/>
    </location>
</feature>
<keyword evidence="4" id="KW-1185">Reference proteome</keyword>
<dbReference type="Pfam" id="PF11827">
    <property type="entry name" value="DUF3347"/>
    <property type="match status" value="1"/>
</dbReference>
<evidence type="ECO:0000313" key="4">
    <source>
        <dbReference type="Proteomes" id="UP000825051"/>
    </source>
</evidence>
<dbReference type="InterPro" id="IPR021782">
    <property type="entry name" value="DUF3347"/>
</dbReference>
<name>A0A8F9TSI2_9BACT</name>
<evidence type="ECO:0000256" key="1">
    <source>
        <dbReference type="SAM" id="SignalP"/>
    </source>
</evidence>
<keyword evidence="1" id="KW-0732">Signal</keyword>
<accession>A0A8F9TSI2</accession>
<dbReference type="RefSeq" id="WP_220161345.1">
    <property type="nucleotide sequence ID" value="NZ_CP080507.1"/>
</dbReference>
<organism evidence="3 4">
    <name type="scientific">Horticoccus luteus</name>
    <dbReference type="NCBI Taxonomy" id="2862869"/>
    <lineage>
        <taxon>Bacteria</taxon>
        <taxon>Pseudomonadati</taxon>
        <taxon>Verrucomicrobiota</taxon>
        <taxon>Opitutia</taxon>
        <taxon>Opitutales</taxon>
        <taxon>Opitutaceae</taxon>
        <taxon>Horticoccus</taxon>
    </lineage>
</organism>
<evidence type="ECO:0000313" key="3">
    <source>
        <dbReference type="EMBL" id="QYM78241.1"/>
    </source>
</evidence>
<sequence>MNTLTRLLLLALGAVLATAPVSARPTELKPEFVATLLRAYLEIQTALAADDLSAARLAAESLLASAAKAPELTSLTAPVKNIAHAADLASARKSFLAASHEMIRLVETPGVPGGEKLYLAHCPMAFGGTGGDWLQSDKTVNNPYYGSRMLRCGTVKPVARHSQ</sequence>
<reference evidence="3" key="1">
    <citation type="submission" date="2021-08" db="EMBL/GenBank/DDBJ databases">
        <title>Genome of a novel bacterium of the phylum Verrucomicrobia, Oleiharenicola sp. KSB-15.</title>
        <authorList>
            <person name="Chung J.-H."/>
            <person name="Ahn J.-H."/>
            <person name="Yoon Y."/>
            <person name="Kim D.-Y."/>
            <person name="An S.-H."/>
            <person name="Park I."/>
            <person name="Yeon J."/>
        </authorList>
    </citation>
    <scope>NUCLEOTIDE SEQUENCE</scope>
    <source>
        <strain evidence="3">KSB-15</strain>
    </source>
</reference>
<gene>
    <name evidence="3" type="ORF">K0B96_13140</name>
</gene>
<dbReference type="AlphaFoldDB" id="A0A8F9TSI2"/>
<feature type="chain" id="PRO_5034889353" evidence="1">
    <location>
        <begin position="24"/>
        <end position="163"/>
    </location>
</feature>
<dbReference type="Proteomes" id="UP000825051">
    <property type="component" value="Chromosome"/>
</dbReference>
<dbReference type="KEGG" id="ole:K0B96_13140"/>
<dbReference type="EMBL" id="CP080507">
    <property type="protein sequence ID" value="QYM78241.1"/>
    <property type="molecule type" value="Genomic_DNA"/>
</dbReference>
<evidence type="ECO:0000259" key="2">
    <source>
        <dbReference type="Pfam" id="PF11827"/>
    </source>
</evidence>
<feature type="signal peptide" evidence="1">
    <location>
        <begin position="1"/>
        <end position="23"/>
    </location>
</feature>
<proteinExistence type="predicted"/>
<protein>
    <submittedName>
        <fullName evidence="3">DUF3347 domain-containing protein</fullName>
    </submittedName>
</protein>